<dbReference type="Pfam" id="PF18107">
    <property type="entry name" value="HTH_ABP1_N"/>
    <property type="match status" value="1"/>
</dbReference>
<dbReference type="GO" id="GO:0005634">
    <property type="term" value="C:nucleus"/>
    <property type="evidence" value="ECO:0007669"/>
    <property type="project" value="TreeGrafter"/>
</dbReference>
<dbReference type="InterPro" id="IPR041188">
    <property type="entry name" value="HTH_ABP1_N"/>
</dbReference>
<dbReference type="GeneID" id="80878472"/>
<dbReference type="PANTHER" id="PTHR19303:SF73">
    <property type="entry name" value="PROTEIN PDC2"/>
    <property type="match status" value="1"/>
</dbReference>
<dbReference type="SUPFAM" id="SSF46689">
    <property type="entry name" value="Homeodomain-like"/>
    <property type="match status" value="2"/>
</dbReference>
<dbReference type="SMART" id="SM00674">
    <property type="entry name" value="CENPB"/>
    <property type="match status" value="1"/>
</dbReference>
<dbReference type="InterPro" id="IPR006600">
    <property type="entry name" value="HTH_CenpB_DNA-bd_dom"/>
</dbReference>
<dbReference type="Pfam" id="PF03184">
    <property type="entry name" value="DDE_1"/>
    <property type="match status" value="1"/>
</dbReference>
<dbReference type="PANTHER" id="PTHR19303">
    <property type="entry name" value="TRANSPOSON"/>
    <property type="match status" value="1"/>
</dbReference>
<protein>
    <submittedName>
        <fullName evidence="3">ARS-binding protein</fullName>
    </submittedName>
</protein>
<evidence type="ECO:0000313" key="4">
    <source>
        <dbReference type="Proteomes" id="UP001212411"/>
    </source>
</evidence>
<feature type="domain" description="HTH CENPB-type" evidence="2">
    <location>
        <begin position="70"/>
        <end position="145"/>
    </location>
</feature>
<dbReference type="AlphaFoldDB" id="A0AAF0AZV6"/>
<dbReference type="PROSITE" id="PS51253">
    <property type="entry name" value="HTH_CENPB"/>
    <property type="match status" value="1"/>
</dbReference>
<keyword evidence="4" id="KW-1185">Reference proteome</keyword>
<proteinExistence type="predicted"/>
<accession>A0AAF0AZV6</accession>
<dbReference type="Pfam" id="PF03221">
    <property type="entry name" value="HTH_Tnp_Tc5"/>
    <property type="match status" value="1"/>
</dbReference>
<sequence>MTAIRTRITVSGREKKALRAFYYNQRKKPTQIEVADWFKSEFGKPIAQSTLSRILSDRFAYLDDTDQNLHAKRNRSPKFPALEKALYNWIQDSHLTRTKATNDILKAAATKLWGAIPEYRESSMPEFSNGWVEGFRRRYLERADEPSGGEYYIDVEQLGDSMVRIQDVASFFPKENIFNVDETGLFWKLLPNQTPSIENCGYAKRYKAKISIVMCANATGSEKLPLWVVGYAKQPRAFHSTGTYPENIGIHWRCSGKASMTLTIMEEWLRWFDSKMEGRKVLLVLDNSDVHRLAVESIRCSSHSFQNTTIVFLPSNSTNVYQPFELGVFNAFKVLYRLQWTRYWKAHLSNGLSPQSKINIVSATKWISSSWNILLSETVIDHAFRRSGVLSIADENEAASQVPFMSNEIKEIVDLIQTVLGKTEFKLENYLNPFEESLEENTKNLQDNEIAAEFMNDKEFETDEEEQSLSLIPHEKALQAIQLLLYFEVQRSNKDDTKYPQIEKHLSIIQSRLQRKQTSLIRQQENS</sequence>
<dbReference type="InterPro" id="IPR050863">
    <property type="entry name" value="CenT-Element_Derived"/>
</dbReference>
<dbReference type="RefSeq" id="XP_056039621.1">
    <property type="nucleotide sequence ID" value="XM_056183783.1"/>
</dbReference>
<dbReference type="Gene3D" id="1.10.10.60">
    <property type="entry name" value="Homeodomain-like"/>
    <property type="match status" value="2"/>
</dbReference>
<reference evidence="3 4" key="1">
    <citation type="journal article" date="2023" name="G3 (Bethesda)">
        <title>A high-quality reference genome for the fission yeast Schizosaccharomyces osmophilus.</title>
        <authorList>
            <person name="Jia G.S."/>
            <person name="Zhang W.C."/>
            <person name="Liang Y."/>
            <person name="Liu X.H."/>
            <person name="Rhind N."/>
            <person name="Pidoux A."/>
            <person name="Brysch-Herzberg M."/>
            <person name="Du L.L."/>
        </authorList>
    </citation>
    <scope>NUCLEOTIDE SEQUENCE [LARGE SCALE GENOMIC DNA]</scope>
    <source>
        <strain evidence="3 4">CBS 15793</strain>
    </source>
</reference>
<dbReference type="KEGG" id="som:SOMG_05008"/>
<gene>
    <name evidence="3" type="ORF">SOMG_05008</name>
</gene>
<dbReference type="InterPro" id="IPR004875">
    <property type="entry name" value="DDE_SF_endonuclease_dom"/>
</dbReference>
<dbReference type="EMBL" id="CP115613">
    <property type="protein sequence ID" value="WBW75378.1"/>
    <property type="molecule type" value="Genomic_DNA"/>
</dbReference>
<dbReference type="Proteomes" id="UP001212411">
    <property type="component" value="Chromosome 3"/>
</dbReference>
<keyword evidence="1" id="KW-0238">DNA-binding</keyword>
<evidence type="ECO:0000259" key="2">
    <source>
        <dbReference type="PROSITE" id="PS51253"/>
    </source>
</evidence>
<dbReference type="GO" id="GO:0003677">
    <property type="term" value="F:DNA binding"/>
    <property type="evidence" value="ECO:0007669"/>
    <property type="project" value="UniProtKB-KW"/>
</dbReference>
<name>A0AAF0AZV6_9SCHI</name>
<dbReference type="InterPro" id="IPR009057">
    <property type="entry name" value="Homeodomain-like_sf"/>
</dbReference>
<organism evidence="3 4">
    <name type="scientific">Schizosaccharomyces osmophilus</name>
    <dbReference type="NCBI Taxonomy" id="2545709"/>
    <lineage>
        <taxon>Eukaryota</taxon>
        <taxon>Fungi</taxon>
        <taxon>Dikarya</taxon>
        <taxon>Ascomycota</taxon>
        <taxon>Taphrinomycotina</taxon>
        <taxon>Schizosaccharomycetes</taxon>
        <taxon>Schizosaccharomycetales</taxon>
        <taxon>Schizosaccharomycetaceae</taxon>
        <taxon>Schizosaccharomyces</taxon>
    </lineage>
</organism>
<evidence type="ECO:0000313" key="3">
    <source>
        <dbReference type="EMBL" id="WBW75378.1"/>
    </source>
</evidence>
<evidence type="ECO:0000256" key="1">
    <source>
        <dbReference type="ARBA" id="ARBA00023125"/>
    </source>
</evidence>